<gene>
    <name evidence="2" type="ORF">G3M78_15060</name>
</gene>
<dbReference type="AlphaFoldDB" id="A0A7T0G4R5"/>
<dbReference type="EMBL" id="CP048620">
    <property type="protein sequence ID" value="QPJ66649.1"/>
    <property type="molecule type" value="Genomic_DNA"/>
</dbReference>
<proteinExistence type="predicted"/>
<dbReference type="KEGG" id="nva:G3M78_15060"/>
<feature type="coiled-coil region" evidence="1">
    <location>
        <begin position="6"/>
        <end position="68"/>
    </location>
</feature>
<evidence type="ECO:0000313" key="2">
    <source>
        <dbReference type="EMBL" id="QPJ66649.1"/>
    </source>
</evidence>
<evidence type="ECO:0000256" key="1">
    <source>
        <dbReference type="SAM" id="Coils"/>
    </source>
</evidence>
<accession>A0A7T0G4R5</accession>
<keyword evidence="1" id="KW-0175">Coiled coil</keyword>
<name>A0A7T0G4R5_9BACT</name>
<dbReference type="Proteomes" id="UP000594464">
    <property type="component" value="Chromosome"/>
</dbReference>
<evidence type="ECO:0000313" key="3">
    <source>
        <dbReference type="Proteomes" id="UP000594464"/>
    </source>
</evidence>
<reference evidence="3" key="1">
    <citation type="submission" date="2020-02" db="EMBL/GenBank/DDBJ databases">
        <title>Genomic and physiological characterization of two novel Nitrospinaceae genera.</title>
        <authorList>
            <person name="Mueller A.J."/>
            <person name="Jung M.-Y."/>
            <person name="Strachan C.R."/>
            <person name="Herbold C.W."/>
            <person name="Kirkegaard R.H."/>
            <person name="Daims H."/>
        </authorList>
    </citation>
    <scope>NUCLEOTIDE SEQUENCE [LARGE SCALE GENOMIC DNA]</scope>
</reference>
<protein>
    <recommendedName>
        <fullName evidence="4">Cell division protein ZapB</fullName>
    </recommendedName>
</protein>
<evidence type="ECO:0008006" key="4">
    <source>
        <dbReference type="Google" id="ProtNLM"/>
    </source>
</evidence>
<organism evidence="2 3">
    <name type="scientific">Candidatus Nitrohelix vancouverensis</name>
    <dbReference type="NCBI Taxonomy" id="2705534"/>
    <lineage>
        <taxon>Bacteria</taxon>
        <taxon>Pseudomonadati</taxon>
        <taxon>Nitrospinota/Tectimicrobiota group</taxon>
        <taxon>Nitrospinota</taxon>
        <taxon>Nitrospinia</taxon>
        <taxon>Nitrospinales</taxon>
        <taxon>Nitrospinaceae</taxon>
        <taxon>Candidatus Nitrohelix</taxon>
    </lineage>
</organism>
<sequence length="99" mass="11654">MPEQLFTRLEAVVETLNQKLDFLVQENSRLEQALRDTEERLENAGKDREQWEEEKAVLENHIEELVAIKTQSLKWGVEKSRIREKAASLLKKMEDLDFA</sequence>